<dbReference type="RefSeq" id="WP_065989190.1">
    <property type="nucleotide sequence ID" value="NZ_MDEN01000063.1"/>
</dbReference>
<dbReference type="SUPFAM" id="SSF51110">
    <property type="entry name" value="alpha-D-mannose-specific plant lectins"/>
    <property type="match status" value="2"/>
</dbReference>
<dbReference type="AlphaFoldDB" id="A0A1C2DXY7"/>
<organism evidence="2 3">
    <name type="scientific">Pseudomonas graminis</name>
    <dbReference type="NCBI Taxonomy" id="158627"/>
    <lineage>
        <taxon>Bacteria</taxon>
        <taxon>Pseudomonadati</taxon>
        <taxon>Pseudomonadota</taxon>
        <taxon>Gammaproteobacteria</taxon>
        <taxon>Pseudomonadales</taxon>
        <taxon>Pseudomonadaceae</taxon>
        <taxon>Pseudomonas</taxon>
    </lineage>
</organism>
<comment type="caution">
    <text evidence="2">The sequence shown here is derived from an EMBL/GenBank/DDBJ whole genome shotgun (WGS) entry which is preliminary data.</text>
</comment>
<dbReference type="InterPro" id="IPR001480">
    <property type="entry name" value="Bulb-type_lectin_dom"/>
</dbReference>
<dbReference type="OrthoDB" id="8443920at2"/>
<dbReference type="PROSITE" id="PS50927">
    <property type="entry name" value="BULB_LECTIN"/>
    <property type="match status" value="1"/>
</dbReference>
<evidence type="ECO:0000313" key="2">
    <source>
        <dbReference type="EMBL" id="OCX19503.1"/>
    </source>
</evidence>
<evidence type="ECO:0000313" key="3">
    <source>
        <dbReference type="Proteomes" id="UP000095143"/>
    </source>
</evidence>
<evidence type="ECO:0000259" key="1">
    <source>
        <dbReference type="PROSITE" id="PS50927"/>
    </source>
</evidence>
<gene>
    <name evidence="2" type="ORF">BBI10_13925</name>
</gene>
<sequence>MMVPGQYLTSPSQGYSLILREDGTLEFFDNFVQKVLWRAVEREGSNWVYGKPAANRSLGNYLATEYSLHFNDATRNRDWWSSSSTPLGEESLLASYRTYLSLQDDGNLVLNDTFPLWVSYKSLEAFSLFSTDLIIKPGEKFVPGDRRESGTNFLQFQADGNFVLYNAQKVPLWNSGTQGTGADLAIMQEDGNFVIYAGSKAVWNTQTVGNPDAYLRVQSNGVLSVVIDKPVWARFGFTPKILPRKKWTMWGPVNIPVWPFPNLSLG</sequence>
<dbReference type="Proteomes" id="UP000095143">
    <property type="component" value="Unassembled WGS sequence"/>
</dbReference>
<proteinExistence type="predicted"/>
<dbReference type="Gene3D" id="2.90.10.10">
    <property type="entry name" value="Bulb-type lectin domain"/>
    <property type="match status" value="1"/>
</dbReference>
<protein>
    <recommendedName>
        <fullName evidence="1">Bulb-type lectin domain-containing protein</fullName>
    </recommendedName>
</protein>
<feature type="domain" description="Bulb-type lectin" evidence="1">
    <location>
        <begin position="77"/>
        <end position="208"/>
    </location>
</feature>
<dbReference type="Gene3D" id="2.90.10.30">
    <property type="match status" value="1"/>
</dbReference>
<dbReference type="InterPro" id="IPR036426">
    <property type="entry name" value="Bulb-type_lectin_dom_sf"/>
</dbReference>
<dbReference type="SMART" id="SM00108">
    <property type="entry name" value="B_lectin"/>
    <property type="match status" value="1"/>
</dbReference>
<dbReference type="EMBL" id="MDEN01000063">
    <property type="protein sequence ID" value="OCX19503.1"/>
    <property type="molecule type" value="Genomic_DNA"/>
</dbReference>
<reference evidence="2 3" key="1">
    <citation type="submission" date="2016-08" db="EMBL/GenBank/DDBJ databases">
        <title>Whole genome sequence of Pseudomonas graminis strain UASWS1507, a potential biological control agent for agriculture.</title>
        <authorList>
            <person name="Crovadore J."/>
            <person name="Calmin G."/>
            <person name="Chablais R."/>
            <person name="Cochard B."/>
            <person name="Lefort F."/>
        </authorList>
    </citation>
    <scope>NUCLEOTIDE SEQUENCE [LARGE SCALE GENOMIC DNA]</scope>
    <source>
        <strain evidence="2 3">UASWS1507</strain>
    </source>
</reference>
<accession>A0A1C2DXY7</accession>
<name>A0A1C2DXY7_9PSED</name>